<gene>
    <name evidence="1" type="ORF">EZS28_049209</name>
</gene>
<sequence length="104" mass="12179">MQQRATITNPIMQRTAAMRRKLKCLVIRLFMSPPFSRVILNKQDLFPVTIALLIQPFSKNRYAPPNRNSSKVVVNELRNDIRRQCALMFIQQQQNDENTVPNRP</sequence>
<accession>A0A5J4TA67</accession>
<dbReference type="EMBL" id="SNRW01034901">
    <property type="protein sequence ID" value="KAA6355264.1"/>
    <property type="molecule type" value="Genomic_DNA"/>
</dbReference>
<organism evidence="1 2">
    <name type="scientific">Streblomastix strix</name>
    <dbReference type="NCBI Taxonomy" id="222440"/>
    <lineage>
        <taxon>Eukaryota</taxon>
        <taxon>Metamonada</taxon>
        <taxon>Preaxostyla</taxon>
        <taxon>Oxymonadida</taxon>
        <taxon>Streblomastigidae</taxon>
        <taxon>Streblomastix</taxon>
    </lineage>
</organism>
<name>A0A5J4TA67_9EUKA</name>
<protein>
    <submittedName>
        <fullName evidence="1">Uncharacterized protein</fullName>
    </submittedName>
</protein>
<dbReference type="AlphaFoldDB" id="A0A5J4TA67"/>
<evidence type="ECO:0000313" key="1">
    <source>
        <dbReference type="EMBL" id="KAA6355264.1"/>
    </source>
</evidence>
<proteinExistence type="predicted"/>
<dbReference type="Proteomes" id="UP000324800">
    <property type="component" value="Unassembled WGS sequence"/>
</dbReference>
<evidence type="ECO:0000313" key="2">
    <source>
        <dbReference type="Proteomes" id="UP000324800"/>
    </source>
</evidence>
<comment type="caution">
    <text evidence="1">The sequence shown here is derived from an EMBL/GenBank/DDBJ whole genome shotgun (WGS) entry which is preliminary data.</text>
</comment>
<reference evidence="1 2" key="1">
    <citation type="submission" date="2019-03" db="EMBL/GenBank/DDBJ databases">
        <title>Single cell metagenomics reveals metabolic interactions within the superorganism composed of flagellate Streblomastix strix and complex community of Bacteroidetes bacteria on its surface.</title>
        <authorList>
            <person name="Treitli S.C."/>
            <person name="Kolisko M."/>
            <person name="Husnik F."/>
            <person name="Keeling P."/>
            <person name="Hampl V."/>
        </authorList>
    </citation>
    <scope>NUCLEOTIDE SEQUENCE [LARGE SCALE GENOMIC DNA]</scope>
    <source>
        <strain evidence="1">ST1C</strain>
    </source>
</reference>